<dbReference type="Pfam" id="PF18198">
    <property type="entry name" value="AAA_lid_11"/>
    <property type="match status" value="1"/>
</dbReference>
<evidence type="ECO:0000256" key="14">
    <source>
        <dbReference type="SAM" id="MobiDB-lite"/>
    </source>
</evidence>
<dbReference type="Gene3D" id="1.20.1270.280">
    <property type="match status" value="1"/>
</dbReference>
<dbReference type="GO" id="GO:0051959">
    <property type="term" value="F:dynein light intermediate chain binding"/>
    <property type="evidence" value="ECO:0007669"/>
    <property type="project" value="InterPro"/>
</dbReference>
<keyword evidence="12" id="KW-0966">Cell projection</keyword>
<dbReference type="Gene3D" id="6.10.140.1060">
    <property type="match status" value="1"/>
</dbReference>
<dbReference type="Pfam" id="PF12780">
    <property type="entry name" value="AAA_8"/>
    <property type="match status" value="1"/>
</dbReference>
<keyword evidence="2" id="KW-0963">Cytoplasm</keyword>
<dbReference type="EMBL" id="MH412661">
    <property type="protein sequence ID" value="AWX67869.1"/>
    <property type="molecule type" value="mRNA"/>
</dbReference>
<dbReference type="PANTHER" id="PTHR22878">
    <property type="entry name" value="DYNEIN HEAVY CHAIN 6, AXONEMAL-LIKE-RELATED"/>
    <property type="match status" value="1"/>
</dbReference>
<evidence type="ECO:0000256" key="1">
    <source>
        <dbReference type="ARBA" id="ARBA00004430"/>
    </source>
</evidence>
<feature type="domain" description="Dynein heavy chain C-terminal" evidence="22">
    <location>
        <begin position="2282"/>
        <end position="2589"/>
    </location>
</feature>
<feature type="compositionally biased region" description="Basic and acidic residues" evidence="14">
    <location>
        <begin position="1012"/>
        <end position="1033"/>
    </location>
</feature>
<evidence type="ECO:0000256" key="2">
    <source>
        <dbReference type="ARBA" id="ARBA00022490"/>
    </source>
</evidence>
<proteinExistence type="evidence at transcript level"/>
<feature type="domain" description="Dynein 2 heavy chain 1 cytoplasmic ATPase lid" evidence="23">
    <location>
        <begin position="592"/>
        <end position="674"/>
    </location>
</feature>
<dbReference type="Gene3D" id="1.10.472.130">
    <property type="match status" value="1"/>
</dbReference>
<sequence length="2593" mass="301116">MEESNQETMILMRALRDMNLPKFIEQDIYLFNALFNDLFPNMELQDSQNQTFVDTIENELKLQGLIPKPEFVTKVIQLFDSKSTRHGNMLVGAALSGKTTCWKTLQKTLNSLNKQDQKRYPAVKLEVLNPKSVSLEELFGWVDLKTLEWNDGVLSTMMSRLCKDETNEQKWMILDGPVDTLWIESMNTVLDDNKVLTLLNGDRIQLPPKMGLVFEVQDLSVASPATVSRAGMIYIDPSDVGTQAYLEAWVSQYKDEWFLEFWYEMMDKWIDKMFKTREMCKDLVPCSDINIVQSLTRMINSFLITEKAYIGVDVKDKNEIYRSLLEKWFVFSIIWSFGASVNEQGRKLVDYNMRDIDSMFPHANTVYDYYIVNEKNEWHQWEDKISSGNWRPAANMPYHKMLVPTVDSARNRFILQTLIKNKINTLVVGNTGTGKTAVINGVLQDLDDSYTYQNIVFSAQSTSVKTQDMIESKLVPRTKTKMIADGKKMIIFIDDLNMPRKDGFGSQPPLELMRQWIDYNGWFDRQSRDIFKQILDIQLIAAMGPPGGGKAVISQRVQSKFNMINFTFPADSQVRRIFQSILTYKFQEFDEEIKPLSENIAIATLALFKAVSENFLPTPQKSHYVFNMRDISKVIQGVYMINKFYCDDKKTVYRIWVHECLRVFHDRLINMDDRIQLKQLITDQLEQNLQTNMKDCTNEEEEDTIFIDFLEESSGQQIYTEVDYKDRQKMNNFINEQLQEYNKKQKSPMDIVLFEDAISYVCKIHRIIKLGKGHGMLVGEGGSGRHSLTKLATFIAGYNLWEIQISRNYGMKEFRDDIKRWAEQCGYKEKPGVFLFSDNQIVNEGFIEDINNILSVGEVPNLFSQKDDYPQIKDKCKREYIKHHDLQKDARISEEDLIEFFFTRVQNNFHLMLCMSKTGDNLRRYCRMYPGLVNNTTIIWYLPWPEMALVEVSNKYLEPLTLLQKVIIELPKDDEPEKKKTGEDGEEEGDDAADDQNDEDEEKTEEELQKEEEERKAKEEQEREQQAEGEKGFTEEELRDLISKFFSFTHTKVIDLADEMYRELKRPYIITPSNYIELVKNYAQLLVHKQQDYSYEIRKLALGLHKLYQANEKSKQLENELQVLDINLKKQTKSTETLMVKVESENRDASVKKTQVEQRKQQVEKESFNIMELKAEADAELNAAKPALEQANEALEMLDNRAISEIKSFNSPPSGIGEVLQAVMIIRGKEPTWASAKKEMASPDFLKELKNPKLKDHIPQKVLLKIEKITHNPAMDVKTIEKKSEAGVCLWRWVLAMEQYAKAKKDIDPKIMAVNKLQEKLQKQQEELRALEENFMQLQQKIKEYEMQLEVNKKKMEQYSEESKILKEKKDRAEKLLDGLQGTQKSWKERREQLEIEYDYLIGNCLITAALQSYCGPFPAQKRHTLRTLLLQKVKSLKITYSKDYSFSDFLAKPIEFLNWNFKGLPDDQFSKENAVLVMKGNRFPLMIDPQMQANRWIKNTEKERTKQVKQLDPQTPNYLQILEQAISFGQVVILQNIDEVMEPQIEPILAKNLKAMAGRMLLVLGADKEIKYDPNFRFYMTTKLPNPNYKAEISTKVTLINFTVKEEGLEEQLTSVVIQKMESVLEKSKNELVKKKSDNEQKLKELDEKILKMLQDSKGSLIDDIELIKALQVAKETEQEVSQQIEAGAKQMKKTLDARNNYVGLARIAAKLFFVINDFSLIDNMYQFSLESYIHLFSNTIQLYLNKSTAVNDSLQDKLQQIQTMHKYEVYKYACRGLFEKDKLLLSIQMSVKLATDIDAEEWNFFLRGSDPSIDRKQQPPNPHTDWINNPAWDTICDLDKSDKILAFAGLCGAFTHNTKEWKRWYSNSMPEQEPLPGEWDTKCDVLRKMILVKTVRPDRVLFSAQMFVQEKLGPEYVSPPGFDIKELHRSSSKTIPIIFILSPGTDPLSMLQQLSEEEGIPLMQVSLGQGQEKKAKDKINEGARNGNWLFLANCHLSLDFLKDLEKIIETNEQQKNDINDNFRLWLSSAPHPKFPISILQKCVKQTSEPPKGVKASMLRIYNSMPADKLKNTMIQNTAVNVLEHYKKAVFGLTWFHAICIERKRFKNLGWNVVYDFNDSDWETADNILQMYIDKESEIKRDDKQTNPMMMQQQQMGNQMQGGEQTEPVKSPPWEAIQYLISEVTYGGRVTDDRDRKLLNVYAKDCFNNSVIMNDKHKFAEIDPKYFVPDCLKAKELKATQSQQISEPKYYCRHISEFPYVEKPEVFGQHLNAEISSQQIQSNELIFSIISLSPKLIGVQGLSRELVVQGIIKELQEQLPAFFHMDDIAQRIDVKDTSNPLKVVLVQEISRYNVLLERVSQSLIDLNKGIQGLVLISEELEAVMDSLFLGNVPDMWGFCYSSLKPLQAWMEDLVQRCQQFYNWAYKGQPNVFWLSGFSFPTGFTTALTQQSARKFRYPIDGFHWEYVFCPYDTHLSMPAKEGAYIEGLYLEGAKWDGEKVYIVEPEPMKLYCPMPIIHFKPVYYEGKAKKQRVQSYDCPCYYYPIRTGTRERPSYMFSVQLPMKPNPTLQPGESDTDIWIKKGTALLLSLQE</sequence>
<dbReference type="FunFam" id="3.40.50.300:FF:000153">
    <property type="entry name" value="Dynein axonemal heavy chain 1"/>
    <property type="match status" value="1"/>
</dbReference>
<dbReference type="InterPro" id="IPR043160">
    <property type="entry name" value="Dynein_C_barrel"/>
</dbReference>
<keyword evidence="6" id="KW-0067">ATP-binding</keyword>
<dbReference type="InterPro" id="IPR024743">
    <property type="entry name" value="Dynein_HC_stalk"/>
</dbReference>
<feature type="coiled-coil region" evidence="13">
    <location>
        <begin position="1619"/>
        <end position="1657"/>
    </location>
</feature>
<feature type="compositionally biased region" description="Basic and acidic residues" evidence="14">
    <location>
        <begin position="974"/>
        <end position="983"/>
    </location>
</feature>
<keyword evidence="11" id="KW-0206">Cytoskeleton</keyword>
<feature type="domain" description="Dynein heavy chain AAA 5 extension" evidence="20">
    <location>
        <begin position="264"/>
        <end position="383"/>
    </location>
</feature>
<keyword evidence="5" id="KW-0547">Nucleotide-binding</keyword>
<keyword evidence="9" id="KW-0969">Cilium</keyword>
<dbReference type="Pfam" id="PF22597">
    <property type="entry name" value="DYN_lid"/>
    <property type="match status" value="1"/>
</dbReference>
<keyword evidence="3" id="KW-0493">Microtubule</keyword>
<dbReference type="GO" id="GO:0045505">
    <property type="term" value="F:dynein intermediate chain binding"/>
    <property type="evidence" value="ECO:0007669"/>
    <property type="project" value="InterPro"/>
</dbReference>
<evidence type="ECO:0000256" key="12">
    <source>
        <dbReference type="ARBA" id="ARBA00023273"/>
    </source>
</evidence>
<dbReference type="GO" id="GO:0005874">
    <property type="term" value="C:microtubule"/>
    <property type="evidence" value="ECO:0007669"/>
    <property type="project" value="UniProtKB-KW"/>
</dbReference>
<dbReference type="Pfam" id="PF17852">
    <property type="entry name" value="Dynein_AAA_lid"/>
    <property type="match status" value="1"/>
</dbReference>
<dbReference type="GO" id="GO:0005524">
    <property type="term" value="F:ATP binding"/>
    <property type="evidence" value="ECO:0007669"/>
    <property type="project" value="UniProtKB-KW"/>
</dbReference>
<dbReference type="Gene3D" id="1.10.8.710">
    <property type="match status" value="1"/>
</dbReference>
<feature type="domain" description="Dynein heavy chain ATP-binding dynein motor region" evidence="19">
    <location>
        <begin position="1459"/>
        <end position="1682"/>
    </location>
</feature>
<dbReference type="Pfam" id="PF03028">
    <property type="entry name" value="Dynein_heavy"/>
    <property type="match status" value="1"/>
</dbReference>
<dbReference type="InterPro" id="IPR042219">
    <property type="entry name" value="AAA_lid_11_sf"/>
</dbReference>
<dbReference type="Gene3D" id="1.20.920.30">
    <property type="match status" value="1"/>
</dbReference>
<name>A0A2Z4NAK8_9CILI</name>
<dbReference type="InterPro" id="IPR024317">
    <property type="entry name" value="Dynein_heavy_chain_D4_dom"/>
</dbReference>
<evidence type="ECO:0000256" key="11">
    <source>
        <dbReference type="ARBA" id="ARBA00023212"/>
    </source>
</evidence>
<dbReference type="Gene3D" id="1.10.8.720">
    <property type="entry name" value="Region D6 of dynein motor"/>
    <property type="match status" value="1"/>
</dbReference>
<dbReference type="InterPro" id="IPR054354">
    <property type="entry name" value="DYNC2H1-like_lid"/>
</dbReference>
<dbReference type="Pfam" id="PF18199">
    <property type="entry name" value="Dynein_C"/>
    <property type="match status" value="1"/>
</dbReference>
<reference evidence="24" key="1">
    <citation type="submission" date="2018-05" db="EMBL/GenBank/DDBJ databases">
        <authorList>
            <person name="Lanie J.A."/>
            <person name="Ng W.-L."/>
            <person name="Kazmierczak K.M."/>
            <person name="Andrzejewski T.M."/>
            <person name="Davidsen T.M."/>
            <person name="Wayne K.J."/>
            <person name="Tettelin H."/>
            <person name="Glass J.I."/>
            <person name="Rusch D."/>
            <person name="Podicherti R."/>
            <person name="Tsui H.-C.T."/>
            <person name="Winkler M.E."/>
        </authorList>
    </citation>
    <scope>NUCLEOTIDE SEQUENCE</scope>
</reference>
<dbReference type="InterPro" id="IPR004273">
    <property type="entry name" value="Dynein_heavy_D6_P-loop"/>
</dbReference>
<evidence type="ECO:0000259" key="17">
    <source>
        <dbReference type="Pfam" id="PF12777"/>
    </source>
</evidence>
<dbReference type="InterPro" id="IPR026983">
    <property type="entry name" value="DHC"/>
</dbReference>
<dbReference type="InterPro" id="IPR041466">
    <property type="entry name" value="Dynein_AAA5_ext"/>
</dbReference>
<dbReference type="GO" id="GO:0005930">
    <property type="term" value="C:axoneme"/>
    <property type="evidence" value="ECO:0007669"/>
    <property type="project" value="UniProtKB-SubCell"/>
</dbReference>
<dbReference type="InterPro" id="IPR035699">
    <property type="entry name" value="AAA_6"/>
</dbReference>
<dbReference type="InterPro" id="IPR043157">
    <property type="entry name" value="Dynein_AAA1S"/>
</dbReference>
<evidence type="ECO:0000256" key="4">
    <source>
        <dbReference type="ARBA" id="ARBA00022737"/>
    </source>
</evidence>
<evidence type="ECO:0000256" key="3">
    <source>
        <dbReference type="ARBA" id="ARBA00022701"/>
    </source>
</evidence>
<evidence type="ECO:0000259" key="19">
    <source>
        <dbReference type="Pfam" id="PF12781"/>
    </source>
</evidence>
<feature type="domain" description="Dynein heavy chain coiled coil stalk" evidence="17">
    <location>
        <begin position="1100"/>
        <end position="1426"/>
    </location>
</feature>
<feature type="coiled-coil region" evidence="13">
    <location>
        <begin position="1107"/>
        <end position="1166"/>
    </location>
</feature>
<dbReference type="FunFam" id="3.40.50.300:FF:002141">
    <property type="entry name" value="Dynein heavy chain"/>
    <property type="match status" value="1"/>
</dbReference>
<keyword evidence="7" id="KW-0243">Dynein</keyword>
<feature type="domain" description="Dynein heavy chain AAA module D4" evidence="18">
    <location>
        <begin position="749"/>
        <end position="963"/>
    </location>
</feature>
<dbReference type="InterPro" id="IPR035706">
    <property type="entry name" value="AAA_9"/>
</dbReference>
<keyword evidence="10" id="KW-0505">Motor protein</keyword>
<evidence type="ECO:0000256" key="6">
    <source>
        <dbReference type="ARBA" id="ARBA00022840"/>
    </source>
</evidence>
<evidence type="ECO:0000256" key="13">
    <source>
        <dbReference type="SAM" id="Coils"/>
    </source>
</evidence>
<evidence type="ECO:0000259" key="20">
    <source>
        <dbReference type="Pfam" id="PF17852"/>
    </source>
</evidence>
<evidence type="ECO:0000259" key="16">
    <source>
        <dbReference type="Pfam" id="PF12774"/>
    </source>
</evidence>
<dbReference type="InterPro" id="IPR041228">
    <property type="entry name" value="Dynein_C"/>
</dbReference>
<dbReference type="GO" id="GO:0008569">
    <property type="term" value="F:minus-end-directed microtubule motor activity"/>
    <property type="evidence" value="ECO:0007669"/>
    <property type="project" value="InterPro"/>
</dbReference>
<dbReference type="GO" id="GO:0007018">
    <property type="term" value="P:microtubule-based movement"/>
    <property type="evidence" value="ECO:0007669"/>
    <property type="project" value="InterPro"/>
</dbReference>
<dbReference type="SUPFAM" id="SSF52540">
    <property type="entry name" value="P-loop containing nucleoside triphosphate hydrolases"/>
    <property type="match status" value="3"/>
</dbReference>
<feature type="domain" description="Dynein heavy chain region D6 P-loop" evidence="15">
    <location>
        <begin position="1935"/>
        <end position="2047"/>
    </location>
</feature>
<feature type="compositionally biased region" description="Acidic residues" evidence="14">
    <location>
        <begin position="984"/>
        <end position="1011"/>
    </location>
</feature>
<dbReference type="PANTHER" id="PTHR22878:SF68">
    <property type="entry name" value="DYNEIN HEAVY CHAIN 6, AXONEMAL-LIKE"/>
    <property type="match status" value="1"/>
</dbReference>
<organism evidence="24">
    <name type="scientific">Philasterides dicentrarchi</name>
    <dbReference type="NCBI Taxonomy" id="282688"/>
    <lineage>
        <taxon>Eukaryota</taxon>
        <taxon>Sar</taxon>
        <taxon>Alveolata</taxon>
        <taxon>Ciliophora</taxon>
        <taxon>Intramacronucleata</taxon>
        <taxon>Oligohymenophorea</taxon>
        <taxon>Scuticociliatia</taxon>
        <taxon>Philasterida</taxon>
        <taxon>Philasteridae</taxon>
        <taxon>Philasterides</taxon>
    </lineage>
</organism>
<keyword evidence="4" id="KW-0677">Repeat</keyword>
<evidence type="ECO:0000256" key="7">
    <source>
        <dbReference type="ARBA" id="ARBA00023017"/>
    </source>
</evidence>
<evidence type="ECO:0000313" key="24">
    <source>
        <dbReference type="EMBL" id="AWX67869.1"/>
    </source>
</evidence>
<dbReference type="Pfam" id="PF12777">
    <property type="entry name" value="MT"/>
    <property type="match status" value="1"/>
</dbReference>
<feature type="domain" description="Dynein heavy chain hydrolytic ATP-binding dynein motor region" evidence="16">
    <location>
        <begin position="3"/>
        <end position="99"/>
    </location>
</feature>
<dbReference type="InterPro" id="IPR041658">
    <property type="entry name" value="AAA_lid_11"/>
</dbReference>
<feature type="region of interest" description="Disordered" evidence="14">
    <location>
        <begin position="974"/>
        <end position="1033"/>
    </location>
</feature>
<feature type="domain" description="Dynein heavy chain AAA lid" evidence="21">
    <location>
        <begin position="2087"/>
        <end position="2274"/>
    </location>
</feature>
<comment type="subcellular location">
    <subcellularLocation>
        <location evidence="1">Cytoplasm</location>
        <location evidence="1">Cytoskeleton</location>
        <location evidence="1">Cilium axoneme</location>
    </subcellularLocation>
</comment>
<dbReference type="GO" id="GO:0030286">
    <property type="term" value="C:dynein complex"/>
    <property type="evidence" value="ECO:0007669"/>
    <property type="project" value="UniProtKB-KW"/>
</dbReference>
<dbReference type="FunFam" id="3.40.50.300:FF:000049">
    <property type="entry name" value="Dynein, axonemal, heavy chain 5"/>
    <property type="match status" value="1"/>
</dbReference>
<dbReference type="Pfam" id="PF12781">
    <property type="entry name" value="AAA_9"/>
    <property type="match status" value="1"/>
</dbReference>
<dbReference type="Pfam" id="PF12775">
    <property type="entry name" value="AAA_7"/>
    <property type="match status" value="1"/>
</dbReference>
<evidence type="ECO:0000259" key="15">
    <source>
        <dbReference type="Pfam" id="PF03028"/>
    </source>
</evidence>
<evidence type="ECO:0000259" key="22">
    <source>
        <dbReference type="Pfam" id="PF18199"/>
    </source>
</evidence>
<evidence type="ECO:0000256" key="8">
    <source>
        <dbReference type="ARBA" id="ARBA00023054"/>
    </source>
</evidence>
<dbReference type="Pfam" id="PF12774">
    <property type="entry name" value="AAA_6"/>
    <property type="match status" value="1"/>
</dbReference>
<dbReference type="Gene3D" id="3.40.50.300">
    <property type="entry name" value="P-loop containing nucleotide triphosphate hydrolases"/>
    <property type="match status" value="4"/>
</dbReference>
<keyword evidence="8 13" id="KW-0175">Coiled coil</keyword>
<dbReference type="FunFam" id="3.10.490.20:FF:000008">
    <property type="entry name" value="dynein heavy chain 2, axonemal"/>
    <property type="match status" value="1"/>
</dbReference>
<evidence type="ECO:0000256" key="9">
    <source>
        <dbReference type="ARBA" id="ARBA00023069"/>
    </source>
</evidence>
<evidence type="ECO:0000259" key="18">
    <source>
        <dbReference type="Pfam" id="PF12780"/>
    </source>
</evidence>
<dbReference type="Gene3D" id="1.20.920.20">
    <property type="match status" value="1"/>
</dbReference>
<dbReference type="FunFam" id="1.10.8.1220:FF:000001">
    <property type="entry name" value="Dynein axonemal heavy chain 5"/>
    <property type="match status" value="1"/>
</dbReference>
<protein>
    <submittedName>
        <fullName evidence="24">Dynein heavy chain 2</fullName>
    </submittedName>
</protein>
<dbReference type="Gene3D" id="3.10.490.20">
    <property type="match status" value="1"/>
</dbReference>
<accession>A0A2Z4NAK8</accession>
<dbReference type="FunFam" id="1.20.920.30:FF:000005">
    <property type="entry name" value="Dynein, axonemal, heavy chain 2"/>
    <property type="match status" value="1"/>
</dbReference>
<dbReference type="Gene3D" id="1.10.8.1220">
    <property type="match status" value="1"/>
</dbReference>
<dbReference type="InterPro" id="IPR027417">
    <property type="entry name" value="P-loop_NTPase"/>
</dbReference>
<evidence type="ECO:0000256" key="10">
    <source>
        <dbReference type="ARBA" id="ARBA00023175"/>
    </source>
</evidence>
<evidence type="ECO:0000259" key="21">
    <source>
        <dbReference type="Pfam" id="PF18198"/>
    </source>
</evidence>
<evidence type="ECO:0000256" key="5">
    <source>
        <dbReference type="ARBA" id="ARBA00022741"/>
    </source>
</evidence>
<feature type="coiled-coil region" evidence="13">
    <location>
        <begin position="1314"/>
        <end position="1397"/>
    </location>
</feature>
<evidence type="ECO:0000259" key="23">
    <source>
        <dbReference type="Pfam" id="PF22597"/>
    </source>
</evidence>